<dbReference type="GO" id="GO:0051539">
    <property type="term" value="F:4 iron, 4 sulfur cluster binding"/>
    <property type="evidence" value="ECO:0007669"/>
    <property type="project" value="UniProtKB-KW"/>
</dbReference>
<dbReference type="Proteomes" id="UP000063718">
    <property type="component" value="Unassembled WGS sequence"/>
</dbReference>
<dbReference type="GO" id="GO:0000103">
    <property type="term" value="P:sulfate assimilation"/>
    <property type="evidence" value="ECO:0007669"/>
    <property type="project" value="TreeGrafter"/>
</dbReference>
<dbReference type="SUPFAM" id="SSF54862">
    <property type="entry name" value="4Fe-4S ferredoxins"/>
    <property type="match status" value="1"/>
</dbReference>
<keyword evidence="1" id="KW-0004">4Fe-4S</keyword>
<protein>
    <submittedName>
        <fullName evidence="6">Dissimilatory sulfite reductase (Desulfoviridin), alpha and beta subunits</fullName>
    </submittedName>
</protein>
<dbReference type="PANTHER" id="PTHR11493:SF54">
    <property type="entry name" value="ANAEROBIC SULFITE REDUCTASE SUBUNIT C"/>
    <property type="match status" value="1"/>
</dbReference>
<dbReference type="AlphaFoldDB" id="A0A0S6U979"/>
<organism evidence="6">
    <name type="scientific">Moorella thermoacetica Y72</name>
    <dbReference type="NCBI Taxonomy" id="1325331"/>
    <lineage>
        <taxon>Bacteria</taxon>
        <taxon>Bacillati</taxon>
        <taxon>Bacillota</taxon>
        <taxon>Clostridia</taxon>
        <taxon>Neomoorellales</taxon>
        <taxon>Neomoorellaceae</taxon>
        <taxon>Neomoorella</taxon>
    </lineage>
</organism>
<dbReference type="SUPFAM" id="SSF56014">
    <property type="entry name" value="Nitrite and sulphite reductase 4Fe-4S domain-like"/>
    <property type="match status" value="1"/>
</dbReference>
<dbReference type="InterPro" id="IPR036136">
    <property type="entry name" value="Nit/Sulf_reduc_fer-like_dom_sf"/>
</dbReference>
<dbReference type="GO" id="GO:0046872">
    <property type="term" value="F:metal ion binding"/>
    <property type="evidence" value="ECO:0007669"/>
    <property type="project" value="UniProtKB-KW"/>
</dbReference>
<dbReference type="InterPro" id="IPR045169">
    <property type="entry name" value="NO2/SO3_Rdtase_4Fe4S_prot"/>
</dbReference>
<dbReference type="InterPro" id="IPR017896">
    <property type="entry name" value="4Fe4S_Fe-S-bd"/>
</dbReference>
<dbReference type="InterPro" id="IPR006067">
    <property type="entry name" value="NO2/SO3_Rdtase_4Fe4S_dom"/>
</dbReference>
<dbReference type="InterPro" id="IPR011806">
    <property type="entry name" value="DsrA"/>
</dbReference>
<keyword evidence="3" id="KW-0408">Iron</keyword>
<dbReference type="GO" id="GO:0016002">
    <property type="term" value="F:sulfite reductase activity"/>
    <property type="evidence" value="ECO:0007669"/>
    <property type="project" value="TreeGrafter"/>
</dbReference>
<evidence type="ECO:0000256" key="2">
    <source>
        <dbReference type="ARBA" id="ARBA00022723"/>
    </source>
</evidence>
<dbReference type="Gene3D" id="3.30.70.20">
    <property type="match status" value="1"/>
</dbReference>
<dbReference type="PANTHER" id="PTHR11493">
    <property type="entry name" value="SULFITE REDUCTASE [NADPH] SUBUNIT BETA-RELATED"/>
    <property type="match status" value="1"/>
</dbReference>
<dbReference type="GO" id="GO:0009337">
    <property type="term" value="C:sulfite reductase complex (NADPH)"/>
    <property type="evidence" value="ECO:0007669"/>
    <property type="project" value="TreeGrafter"/>
</dbReference>
<evidence type="ECO:0000256" key="4">
    <source>
        <dbReference type="ARBA" id="ARBA00023014"/>
    </source>
</evidence>
<dbReference type="Pfam" id="PF01077">
    <property type="entry name" value="NIR_SIR"/>
    <property type="match status" value="1"/>
</dbReference>
<dbReference type="InterPro" id="IPR045854">
    <property type="entry name" value="NO2/SO3_Rdtase_4Fe4S_sf"/>
</dbReference>
<dbReference type="Gene3D" id="3.30.70.2500">
    <property type="match status" value="1"/>
</dbReference>
<proteinExistence type="predicted"/>
<keyword evidence="4" id="KW-0411">Iron-sulfur</keyword>
<sequence>MLMEFKPKRPQKDLKYDELRIYTDEELHNYSEEELKNFKLKHDIPDLDELEKGPWPSFVADAKREALHRKKLADDRLMIDKDVVDDLLGQLQLSFDDGETHWKHGGIVGVFGYGGGVIGRYSDVPEKFPSVAQFHTLRVNQPASKFYKTDFLRALADLWEYRGSGMFNLHGSTGDIILLGTSTEQLEPIFYDLTHELDQDLGGSGSNLRTPSCCIGKARCEFACIDTQDLCYEITTHYQDELHRPAFPYKFKIKVDGCPNGCVASIARSDMSLIGTWRDDIRIDQEAVRAYMAGDIEPNGGAHKGRDWGKFDIQKEVIDLCPTGCMALEDGQLKINNKECNRCMHCINVMPRALKPGRDTGVSVLFGAKAPILEGAQLAVLTIPFMKAEAPYDNIKELVEKVWDWWMEEGKNRERLGELIQRKGLPKFLEVIGVPAAPQMVRHPRTNPYIFWKEEDVPGGWKRDINEYRQRHKR</sequence>
<dbReference type="NCBIfam" id="TIGR02064">
    <property type="entry name" value="dsrA"/>
    <property type="match status" value="1"/>
</dbReference>
<keyword evidence="2" id="KW-0479">Metal-binding</keyword>
<dbReference type="Gene3D" id="6.10.140.1420">
    <property type="match status" value="1"/>
</dbReference>
<name>A0A0S6U979_NEOTH</name>
<evidence type="ECO:0000256" key="3">
    <source>
        <dbReference type="ARBA" id="ARBA00023004"/>
    </source>
</evidence>
<dbReference type="SUPFAM" id="SSF55124">
    <property type="entry name" value="Nitrite/Sulfite reductase N-terminal domain-like"/>
    <property type="match status" value="1"/>
</dbReference>
<feature type="domain" description="4Fe-4S ferredoxin-type" evidence="5">
    <location>
        <begin position="331"/>
        <end position="359"/>
    </location>
</feature>
<dbReference type="EMBL" id="DF238840">
    <property type="protein sequence ID" value="GAF24733.1"/>
    <property type="molecule type" value="Genomic_DNA"/>
</dbReference>
<reference evidence="6" key="1">
    <citation type="journal article" date="2014" name="Gene">
        <title>Genome-guided analysis of transformation efficiency and carbon dioxide assimilation by Moorella thermoacetica Y72.</title>
        <authorList>
            <person name="Tsukahara K."/>
            <person name="Kita A."/>
            <person name="Nakashimada Y."/>
            <person name="Hoshino T."/>
            <person name="Murakami K."/>
        </authorList>
    </citation>
    <scope>NUCLEOTIDE SEQUENCE [LARGE SCALE GENOMIC DNA]</scope>
    <source>
        <strain evidence="6">Y72</strain>
    </source>
</reference>
<evidence type="ECO:0000259" key="5">
    <source>
        <dbReference type="PROSITE" id="PS51379"/>
    </source>
</evidence>
<evidence type="ECO:0000256" key="1">
    <source>
        <dbReference type="ARBA" id="ARBA00022485"/>
    </source>
</evidence>
<dbReference type="GO" id="GO:0050311">
    <property type="term" value="F:sulfite reductase (ferredoxin) activity"/>
    <property type="evidence" value="ECO:0007669"/>
    <property type="project" value="TreeGrafter"/>
</dbReference>
<dbReference type="Gene3D" id="3.30.413.10">
    <property type="entry name" value="Sulfite Reductase Hemoprotein, domain 1"/>
    <property type="match status" value="1"/>
</dbReference>
<dbReference type="PROSITE" id="PS51379">
    <property type="entry name" value="4FE4S_FER_2"/>
    <property type="match status" value="1"/>
</dbReference>
<evidence type="ECO:0000313" key="6">
    <source>
        <dbReference type="EMBL" id="GAF24733.1"/>
    </source>
</evidence>
<dbReference type="GO" id="GO:0018551">
    <property type="term" value="F:dissimilatory sulfite reductase (NADH) activity"/>
    <property type="evidence" value="ECO:0007669"/>
    <property type="project" value="InterPro"/>
</dbReference>
<dbReference type="GO" id="GO:0020037">
    <property type="term" value="F:heme binding"/>
    <property type="evidence" value="ECO:0007669"/>
    <property type="project" value="InterPro"/>
</dbReference>
<gene>
    <name evidence="6" type="ORF">MTY_0061</name>
</gene>
<accession>A0A0S6U979</accession>